<gene>
    <name evidence="1" type="ORF">CJ030_MR2G007335</name>
</gene>
<evidence type="ECO:0000313" key="2">
    <source>
        <dbReference type="Proteomes" id="UP000516437"/>
    </source>
</evidence>
<organism evidence="1 2">
    <name type="scientific">Morella rubra</name>
    <name type="common">Chinese bayberry</name>
    <dbReference type="NCBI Taxonomy" id="262757"/>
    <lineage>
        <taxon>Eukaryota</taxon>
        <taxon>Viridiplantae</taxon>
        <taxon>Streptophyta</taxon>
        <taxon>Embryophyta</taxon>
        <taxon>Tracheophyta</taxon>
        <taxon>Spermatophyta</taxon>
        <taxon>Magnoliopsida</taxon>
        <taxon>eudicotyledons</taxon>
        <taxon>Gunneridae</taxon>
        <taxon>Pentapetalae</taxon>
        <taxon>rosids</taxon>
        <taxon>fabids</taxon>
        <taxon>Fagales</taxon>
        <taxon>Myricaceae</taxon>
        <taxon>Morella</taxon>
    </lineage>
</organism>
<reference evidence="1 2" key="1">
    <citation type="journal article" date="2019" name="Plant Biotechnol. J.">
        <title>The red bayberry genome and genetic basis of sex determination.</title>
        <authorList>
            <person name="Jia H.M."/>
            <person name="Jia H.J."/>
            <person name="Cai Q.L."/>
            <person name="Wang Y."/>
            <person name="Zhao H.B."/>
            <person name="Yang W.F."/>
            <person name="Wang G.Y."/>
            <person name="Li Y.H."/>
            <person name="Zhan D.L."/>
            <person name="Shen Y.T."/>
            <person name="Niu Q.F."/>
            <person name="Chang L."/>
            <person name="Qiu J."/>
            <person name="Zhao L."/>
            <person name="Xie H.B."/>
            <person name="Fu W.Y."/>
            <person name="Jin J."/>
            <person name="Li X.W."/>
            <person name="Jiao Y."/>
            <person name="Zhou C.C."/>
            <person name="Tu T."/>
            <person name="Chai C.Y."/>
            <person name="Gao J.L."/>
            <person name="Fan L.J."/>
            <person name="van de Weg E."/>
            <person name="Wang J.Y."/>
            <person name="Gao Z.S."/>
        </authorList>
    </citation>
    <scope>NUCLEOTIDE SEQUENCE [LARGE SCALE GENOMIC DNA]</scope>
    <source>
        <tissue evidence="1">Leaves</tissue>
    </source>
</reference>
<dbReference type="EMBL" id="RXIC02000020">
    <property type="protein sequence ID" value="KAB1222549.1"/>
    <property type="molecule type" value="Genomic_DNA"/>
</dbReference>
<proteinExistence type="predicted"/>
<accession>A0A6A1WBA9</accession>
<dbReference type="AlphaFoldDB" id="A0A6A1WBA9"/>
<comment type="caution">
    <text evidence="1">The sequence shown here is derived from an EMBL/GenBank/DDBJ whole genome shotgun (WGS) entry which is preliminary data.</text>
</comment>
<protein>
    <submittedName>
        <fullName evidence="1">Uncharacterized protein</fullName>
    </submittedName>
</protein>
<sequence>MVCKSELDAAAMTTKASLTQGVYRLSFLISNTFDRLAFIEKITALALMLEQPQVSESGPALDVAHLSGCLHSRCYGRILDRESMGEYLF</sequence>
<name>A0A6A1WBA9_9ROSI</name>
<keyword evidence="2" id="KW-1185">Reference proteome</keyword>
<evidence type="ECO:0000313" key="1">
    <source>
        <dbReference type="EMBL" id="KAB1222549.1"/>
    </source>
</evidence>
<dbReference type="Proteomes" id="UP000516437">
    <property type="component" value="Chromosome 2"/>
</dbReference>